<comment type="function">
    <text evidence="4">Removes the phosphate from trehalose 6-phosphate to produce free trehalose.</text>
</comment>
<comment type="cofactor">
    <cofactor evidence="4">
        <name>Mg(2+)</name>
        <dbReference type="ChEBI" id="CHEBI:18420"/>
    </cofactor>
</comment>
<dbReference type="EC" id="3.1.3.12" evidence="4"/>
<dbReference type="GO" id="GO:0004805">
    <property type="term" value="F:trehalose-phosphatase activity"/>
    <property type="evidence" value="ECO:0007669"/>
    <property type="project" value="UniProtKB-EC"/>
</dbReference>
<dbReference type="RefSeq" id="WP_408622245.1">
    <property type="nucleotide sequence ID" value="NZ_JBEQCT010000001.1"/>
</dbReference>
<reference evidence="5 6" key="1">
    <citation type="journal article" date="2013" name="Int. J. Syst. Evol. Microbiol.">
        <title>Celerinatantimonas yamalensis sp. nov., a cold-adapted diazotrophic bacterium from a cold permafrost brine.</title>
        <authorList>
            <person name="Shcherbakova V."/>
            <person name="Chuvilskaya N."/>
            <person name="Rivkina E."/>
            <person name="Demidov N."/>
            <person name="Uchaeva V."/>
            <person name="Suetin S."/>
            <person name="Suzina N."/>
            <person name="Gilichinsky D."/>
        </authorList>
    </citation>
    <scope>NUCLEOTIDE SEQUENCE [LARGE SCALE GENOMIC DNA]</scope>
    <source>
        <strain evidence="5 6">C7</strain>
    </source>
</reference>
<gene>
    <name evidence="5" type="primary">otsB</name>
    <name evidence="5" type="ORF">ABUE30_03340</name>
</gene>
<comment type="caution">
    <text evidence="5">The sequence shown here is derived from an EMBL/GenBank/DDBJ whole genome shotgun (WGS) entry which is preliminary data.</text>
</comment>
<dbReference type="NCBIfam" id="TIGR01484">
    <property type="entry name" value="HAD-SF-IIB"/>
    <property type="match status" value="1"/>
</dbReference>
<comment type="pathway">
    <text evidence="1 4">Glycan biosynthesis; trehalose biosynthesis.</text>
</comment>
<dbReference type="InterPro" id="IPR006379">
    <property type="entry name" value="HAD-SF_hydro_IIB"/>
</dbReference>
<keyword evidence="4" id="KW-0460">Magnesium</keyword>
<organism evidence="5 6">
    <name type="scientific">Celerinatantimonas yamalensis</name>
    <dbReference type="NCBI Taxonomy" id="559956"/>
    <lineage>
        <taxon>Bacteria</taxon>
        <taxon>Pseudomonadati</taxon>
        <taxon>Pseudomonadota</taxon>
        <taxon>Gammaproteobacteria</taxon>
        <taxon>Celerinatantimonadaceae</taxon>
        <taxon>Celerinatantimonas</taxon>
    </lineage>
</organism>
<evidence type="ECO:0000313" key="5">
    <source>
        <dbReference type="EMBL" id="MFM2484106.1"/>
    </source>
</evidence>
<dbReference type="Pfam" id="PF02358">
    <property type="entry name" value="Trehalose_PPase"/>
    <property type="match status" value="1"/>
</dbReference>
<comment type="catalytic activity">
    <reaction evidence="4">
        <text>alpha,alpha-trehalose 6-phosphate + H2O = alpha,alpha-trehalose + phosphate</text>
        <dbReference type="Rhea" id="RHEA:23420"/>
        <dbReference type="ChEBI" id="CHEBI:15377"/>
        <dbReference type="ChEBI" id="CHEBI:16551"/>
        <dbReference type="ChEBI" id="CHEBI:43474"/>
        <dbReference type="ChEBI" id="CHEBI:58429"/>
        <dbReference type="EC" id="3.1.3.12"/>
    </reaction>
</comment>
<dbReference type="InterPro" id="IPR044651">
    <property type="entry name" value="OTSB-like"/>
</dbReference>
<dbReference type="InterPro" id="IPR023214">
    <property type="entry name" value="HAD_sf"/>
</dbReference>
<dbReference type="Gene3D" id="3.40.50.1000">
    <property type="entry name" value="HAD superfamily/HAD-like"/>
    <property type="match status" value="1"/>
</dbReference>
<evidence type="ECO:0000256" key="4">
    <source>
        <dbReference type="RuleBase" id="RU361117"/>
    </source>
</evidence>
<keyword evidence="3 4" id="KW-0378">Hydrolase</keyword>
<dbReference type="Gene3D" id="3.30.70.1020">
    <property type="entry name" value="Trehalose-6-phosphate phosphatase related protein, domain 2"/>
    <property type="match status" value="1"/>
</dbReference>
<protein>
    <recommendedName>
        <fullName evidence="4">Trehalose 6-phosphate phosphatase</fullName>
        <ecNumber evidence="4">3.1.3.12</ecNumber>
    </recommendedName>
</protein>
<evidence type="ECO:0000256" key="1">
    <source>
        <dbReference type="ARBA" id="ARBA00005199"/>
    </source>
</evidence>
<keyword evidence="6" id="KW-1185">Reference proteome</keyword>
<evidence type="ECO:0000313" key="6">
    <source>
        <dbReference type="Proteomes" id="UP001629953"/>
    </source>
</evidence>
<dbReference type="InterPro" id="IPR003337">
    <property type="entry name" value="Trehalose_PPase"/>
</dbReference>
<evidence type="ECO:0000256" key="3">
    <source>
        <dbReference type="ARBA" id="ARBA00022801"/>
    </source>
</evidence>
<dbReference type="Proteomes" id="UP001629953">
    <property type="component" value="Unassembled WGS sequence"/>
</dbReference>
<dbReference type="InterPro" id="IPR036412">
    <property type="entry name" value="HAD-like_sf"/>
</dbReference>
<proteinExistence type="inferred from homology"/>
<name>A0ABW9G376_9GAMM</name>
<comment type="similarity">
    <text evidence="2 4">Belongs to the trehalose phosphatase family.</text>
</comment>
<dbReference type="SUPFAM" id="SSF56784">
    <property type="entry name" value="HAD-like"/>
    <property type="match status" value="1"/>
</dbReference>
<evidence type="ECO:0000256" key="2">
    <source>
        <dbReference type="ARBA" id="ARBA00008770"/>
    </source>
</evidence>
<dbReference type="PANTHER" id="PTHR43768:SF3">
    <property type="entry name" value="TREHALOSE 6-PHOSPHATE PHOSPHATASE"/>
    <property type="match status" value="1"/>
</dbReference>
<keyword evidence="4" id="KW-0479">Metal-binding</keyword>
<dbReference type="NCBIfam" id="TIGR00685">
    <property type="entry name" value="T6PP"/>
    <property type="match status" value="1"/>
</dbReference>
<accession>A0ABW9G376</accession>
<dbReference type="PANTHER" id="PTHR43768">
    <property type="entry name" value="TREHALOSE 6-PHOSPHATE PHOSPHATASE"/>
    <property type="match status" value="1"/>
</dbReference>
<dbReference type="EMBL" id="JBEQCT010000001">
    <property type="protein sequence ID" value="MFM2484106.1"/>
    <property type="molecule type" value="Genomic_DNA"/>
</dbReference>
<sequence>MLNDLPELNFGQSAIFLDFDGTLVDLQSTPDAVIVGDVLKKMLFQLDQRTHQSLAIISGRSIASLDQLLAIANLRLGGSHGMEYRLSSGASTTIHPDVVPIPEQLVKQCQSFCQKHQLLWESKPLSAAIHYRDNPKLEADIDDYLTHLICHDPNLEIQRGKFIRELKPKGISKASALEIFMAKPPFYSKIPWYFGDDITDEDAFSWINQHGGVSVKIGDGETLANYHLPTPQHVLNYFLSNLHSEE</sequence>